<accession>A0A1Q3D6D4</accession>
<proteinExistence type="predicted"/>
<evidence type="ECO:0000313" key="1">
    <source>
        <dbReference type="EMBL" id="GAV88047.1"/>
    </source>
</evidence>
<keyword evidence="2" id="KW-1185">Reference proteome</keyword>
<reference evidence="2" key="1">
    <citation type="submission" date="2016-04" db="EMBL/GenBank/DDBJ databases">
        <title>Cephalotus genome sequencing.</title>
        <authorList>
            <person name="Fukushima K."/>
            <person name="Hasebe M."/>
            <person name="Fang X."/>
        </authorList>
    </citation>
    <scope>NUCLEOTIDE SEQUENCE [LARGE SCALE GENOMIC DNA]</scope>
    <source>
        <strain evidence="2">cv. St1</strain>
    </source>
</reference>
<dbReference type="STRING" id="3775.A0A1Q3D6D4"/>
<dbReference type="AlphaFoldDB" id="A0A1Q3D6D4"/>
<organism evidence="1 2">
    <name type="scientific">Cephalotus follicularis</name>
    <name type="common">Albany pitcher plant</name>
    <dbReference type="NCBI Taxonomy" id="3775"/>
    <lineage>
        <taxon>Eukaryota</taxon>
        <taxon>Viridiplantae</taxon>
        <taxon>Streptophyta</taxon>
        <taxon>Embryophyta</taxon>
        <taxon>Tracheophyta</taxon>
        <taxon>Spermatophyta</taxon>
        <taxon>Magnoliopsida</taxon>
        <taxon>eudicotyledons</taxon>
        <taxon>Gunneridae</taxon>
        <taxon>Pentapetalae</taxon>
        <taxon>rosids</taxon>
        <taxon>fabids</taxon>
        <taxon>Oxalidales</taxon>
        <taxon>Cephalotaceae</taxon>
        <taxon>Cephalotus</taxon>
    </lineage>
</organism>
<dbReference type="EMBL" id="BDDD01004654">
    <property type="protein sequence ID" value="GAV88047.1"/>
    <property type="molecule type" value="Genomic_DNA"/>
</dbReference>
<dbReference type="Proteomes" id="UP000187406">
    <property type="component" value="Unassembled WGS sequence"/>
</dbReference>
<feature type="non-terminal residue" evidence="1">
    <location>
        <position position="1"/>
    </location>
</feature>
<evidence type="ECO:0000313" key="2">
    <source>
        <dbReference type="Proteomes" id="UP000187406"/>
    </source>
</evidence>
<sequence>NLKPLYIKATIDGIHNNKFLVDTGTTINISPYFFGKITKANGMLPIEIKVGSNPKATTFFVADANYSYNVLLGGAWIHSNLCVPCTLHQKLFLWNNNQVKVIFVGD</sequence>
<dbReference type="OrthoDB" id="1738459at2759"/>
<evidence type="ECO:0008006" key="3">
    <source>
        <dbReference type="Google" id="ProtNLM"/>
    </source>
</evidence>
<comment type="caution">
    <text evidence="1">The sequence shown here is derived from an EMBL/GenBank/DDBJ whole genome shotgun (WGS) entry which is preliminary data.</text>
</comment>
<protein>
    <recommendedName>
        <fullName evidence="3">RVP_2 domain-containing protein</fullName>
    </recommendedName>
</protein>
<name>A0A1Q3D6D4_CEPFO</name>
<gene>
    <name evidence="1" type="ORF">CFOL_v3_31471</name>
</gene>
<dbReference type="InParanoid" id="A0A1Q3D6D4"/>